<dbReference type="GO" id="GO:0043546">
    <property type="term" value="F:molybdopterin cofactor binding"/>
    <property type="evidence" value="ECO:0007669"/>
    <property type="project" value="TreeGrafter"/>
</dbReference>
<dbReference type="PANTHER" id="PTHR19372">
    <property type="entry name" value="SULFITE REDUCTASE"/>
    <property type="match status" value="1"/>
</dbReference>
<reference evidence="6" key="1">
    <citation type="journal article" date="2014" name="Nat. Genet.">
        <title>Genome of the human hookworm Necator americanus.</title>
        <authorList>
            <person name="Tang Y.T."/>
            <person name="Gao X."/>
            <person name="Rosa B.A."/>
            <person name="Abubucker S."/>
            <person name="Hallsworth-Pepin K."/>
            <person name="Martin J."/>
            <person name="Tyagi R."/>
            <person name="Heizer E."/>
            <person name="Zhang X."/>
            <person name="Bhonagiri-Palsikar V."/>
            <person name="Minx P."/>
            <person name="Warren W.C."/>
            <person name="Wang Q."/>
            <person name="Zhan B."/>
            <person name="Hotez P.J."/>
            <person name="Sternberg P.W."/>
            <person name="Dougall A."/>
            <person name="Gaze S.T."/>
            <person name="Mulvenna J."/>
            <person name="Sotillo J."/>
            <person name="Ranganathan S."/>
            <person name="Rabelo E.M."/>
            <person name="Wilson R.K."/>
            <person name="Felgner P.L."/>
            <person name="Bethony J."/>
            <person name="Hawdon J.M."/>
            <person name="Gasser R.B."/>
            <person name="Loukas A."/>
            <person name="Mitreva M."/>
        </authorList>
    </citation>
    <scope>NUCLEOTIDE SEQUENCE [LARGE SCALE GENOMIC DNA]</scope>
</reference>
<dbReference type="Gene3D" id="3.10.120.10">
    <property type="entry name" value="Cytochrome b5-like heme/steroid binding domain"/>
    <property type="match status" value="1"/>
</dbReference>
<evidence type="ECO:0000256" key="3">
    <source>
        <dbReference type="ARBA" id="ARBA00023004"/>
    </source>
</evidence>
<dbReference type="EMBL" id="KI660167">
    <property type="protein sequence ID" value="ETN77500.1"/>
    <property type="molecule type" value="Genomic_DNA"/>
</dbReference>
<accession>W2T661</accession>
<keyword evidence="1" id="KW-0349">Heme</keyword>
<dbReference type="InterPro" id="IPR001199">
    <property type="entry name" value="Cyt_B5-like_heme/steroid-bd"/>
</dbReference>
<evidence type="ECO:0000256" key="2">
    <source>
        <dbReference type="ARBA" id="ARBA00022723"/>
    </source>
</evidence>
<evidence type="ECO:0000313" key="5">
    <source>
        <dbReference type="EMBL" id="ETN77500.1"/>
    </source>
</evidence>
<dbReference type="GO" id="GO:0008482">
    <property type="term" value="F:sulfite oxidase activity"/>
    <property type="evidence" value="ECO:0007669"/>
    <property type="project" value="TreeGrafter"/>
</dbReference>
<dbReference type="InterPro" id="IPR036400">
    <property type="entry name" value="Cyt_B5-like_heme/steroid_sf"/>
</dbReference>
<dbReference type="OrthoDB" id="10051395at2759"/>
<dbReference type="KEGG" id="nai:NECAME_03164"/>
<organism evidence="5 6">
    <name type="scientific">Necator americanus</name>
    <name type="common">Human hookworm</name>
    <dbReference type="NCBI Taxonomy" id="51031"/>
    <lineage>
        <taxon>Eukaryota</taxon>
        <taxon>Metazoa</taxon>
        <taxon>Ecdysozoa</taxon>
        <taxon>Nematoda</taxon>
        <taxon>Chromadorea</taxon>
        <taxon>Rhabditida</taxon>
        <taxon>Rhabditina</taxon>
        <taxon>Rhabditomorpha</taxon>
        <taxon>Strongyloidea</taxon>
        <taxon>Ancylostomatidae</taxon>
        <taxon>Bunostominae</taxon>
        <taxon>Necator</taxon>
    </lineage>
</organism>
<dbReference type="PROSITE" id="PS50255">
    <property type="entry name" value="CYTOCHROME_B5_2"/>
    <property type="match status" value="1"/>
</dbReference>
<evidence type="ECO:0000259" key="4">
    <source>
        <dbReference type="PROSITE" id="PS50255"/>
    </source>
</evidence>
<dbReference type="STRING" id="51031.W2T661"/>
<feature type="domain" description="Cytochrome b5 heme-binding" evidence="4">
    <location>
        <begin position="79"/>
        <end position="157"/>
    </location>
</feature>
<dbReference type="SMART" id="SM01117">
    <property type="entry name" value="Cyt-b5"/>
    <property type="match status" value="1"/>
</dbReference>
<proteinExistence type="predicted"/>
<dbReference type="GO" id="GO:0020037">
    <property type="term" value="F:heme binding"/>
    <property type="evidence" value="ECO:0007669"/>
    <property type="project" value="TreeGrafter"/>
</dbReference>
<dbReference type="SUPFAM" id="SSF55856">
    <property type="entry name" value="Cytochrome b5-like heme/steroid binding domain"/>
    <property type="match status" value="1"/>
</dbReference>
<dbReference type="GO" id="GO:0046872">
    <property type="term" value="F:metal ion binding"/>
    <property type="evidence" value="ECO:0007669"/>
    <property type="project" value="UniProtKB-KW"/>
</dbReference>
<dbReference type="AlphaFoldDB" id="W2T661"/>
<dbReference type="PRINTS" id="PR00363">
    <property type="entry name" value="CYTOCHROMEB5"/>
</dbReference>
<dbReference type="GO" id="GO:0005739">
    <property type="term" value="C:mitochondrion"/>
    <property type="evidence" value="ECO:0007669"/>
    <property type="project" value="TreeGrafter"/>
</dbReference>
<sequence length="207" mass="22965">MLRSSHPNNAGKGQIVSEYEDQTQLCLELPNRPRFAGQIVVAASCAMGFIALDPFRIRTAHAEAQPTEEKLTPPIRKDLPVFKKEEVKKHGKGAERIWVTYKSGVYDVTDFAESHPGGSKILLAAGGSVEPFWALYAQHKTEEVMEILEELRIGSLDPSEVEISKEVSPLWNDALSYVYICTTIGSMHICLIPHVVCQKVMTGMGIR</sequence>
<feature type="non-terminal residue" evidence="5">
    <location>
        <position position="207"/>
    </location>
</feature>
<protein>
    <submittedName>
        <fullName evidence="5">Cytochrome b5-like Heme/Steroid binding domain protein</fullName>
    </submittedName>
</protein>
<name>W2T661_NECAM</name>
<gene>
    <name evidence="5" type="ORF">NECAME_03164</name>
</gene>
<evidence type="ECO:0000313" key="6">
    <source>
        <dbReference type="Proteomes" id="UP000053676"/>
    </source>
</evidence>
<dbReference type="FunFam" id="3.10.120.10:FF:000007">
    <property type="entry name" value="Sulfite oxidase, mitochondrial"/>
    <property type="match status" value="1"/>
</dbReference>
<dbReference type="Pfam" id="PF00173">
    <property type="entry name" value="Cyt-b5"/>
    <property type="match status" value="1"/>
</dbReference>
<dbReference type="Proteomes" id="UP000053676">
    <property type="component" value="Unassembled WGS sequence"/>
</dbReference>
<keyword evidence="6" id="KW-1185">Reference proteome</keyword>
<keyword evidence="2" id="KW-0479">Metal-binding</keyword>
<evidence type="ECO:0000256" key="1">
    <source>
        <dbReference type="ARBA" id="ARBA00022617"/>
    </source>
</evidence>
<dbReference type="PANTHER" id="PTHR19372:SF7">
    <property type="entry name" value="SULFITE OXIDASE, MITOCHONDRIAL"/>
    <property type="match status" value="1"/>
</dbReference>
<keyword evidence="3" id="KW-0408">Iron</keyword>
<dbReference type="GO" id="GO:0006790">
    <property type="term" value="P:sulfur compound metabolic process"/>
    <property type="evidence" value="ECO:0007669"/>
    <property type="project" value="TreeGrafter"/>
</dbReference>